<evidence type="ECO:0000313" key="3">
    <source>
        <dbReference type="Proteomes" id="UP000001302"/>
    </source>
</evidence>
<name>E0THZ0_PARBH</name>
<sequence length="411" mass="44005">MSHSLSLSPVFSALLAGPLLLASAHGQSVDDLEARLRDHPALQSLKWETEAVGAEGRAALGLPDPVVSLGINNLPVEDPAFDRFLPTHKAIGVRQDIPNLKSRRAGAAMSDGEAARLELMAEQRFAALRARLITALADRRRIIEQQNVLEAQAEALDALTETVEADLAAGRAVAFRLAQVDVERVDLSRRRADLAAEMAAVEAALIDLVGDVPQTDLPPIEPQQWIGEASAFHAVRLADAGIDIAAAGTMRAEAAYWPNWGVGLTYQQREEGSGLPGEIFRGDDWVSAQVTFTVPLWQRNNQDPKLRAAKAREAAARSDLATAARMAQAAWSRLDAARVAAEDSVDLLEAKIAGLAEQARAARADYEAGYGTYSSVIDAELAALELRSQLAAERARVIALTAEANSLLVTP</sequence>
<dbReference type="InterPro" id="IPR010131">
    <property type="entry name" value="MdtP/NodT-like"/>
</dbReference>
<reference evidence="2 3" key="2">
    <citation type="journal article" date="2011" name="J. Bacteriol.">
        <title>Complete genome sequence of strain HTCC2503T of Parvularcula bermudensis, the type species of the order "Parvularculales" in the class Alphaproteobacteria.</title>
        <authorList>
            <person name="Oh H.M."/>
            <person name="Kang I."/>
            <person name="Vergin K.L."/>
            <person name="Kang D."/>
            <person name="Rhee K.H."/>
            <person name="Giovannoni S.J."/>
            <person name="Cho J.C."/>
        </authorList>
    </citation>
    <scope>NUCLEOTIDE SEQUENCE [LARGE SCALE GENOMIC DNA]</scope>
    <source>
        <strain evidence="3">ATCC BAA-594 / HTCC2503 / KCTC 12087</strain>
    </source>
</reference>
<reference evidence="3" key="1">
    <citation type="submission" date="2010-08" db="EMBL/GenBank/DDBJ databases">
        <title>Genome sequence of Parvularcula bermudensis HTCC2503.</title>
        <authorList>
            <person name="Kang D.-M."/>
            <person name="Oh H.-M."/>
            <person name="Cho J.-C."/>
        </authorList>
    </citation>
    <scope>NUCLEOTIDE SEQUENCE [LARGE SCALE GENOMIC DNA]</scope>
    <source>
        <strain evidence="3">ATCC BAA-594 / HTCC2503 / KCTC 12087</strain>
    </source>
</reference>
<evidence type="ECO:0000256" key="1">
    <source>
        <dbReference type="SAM" id="Coils"/>
    </source>
</evidence>
<dbReference type="RefSeq" id="WP_013301775.1">
    <property type="nucleotide sequence ID" value="NC_014414.1"/>
</dbReference>
<keyword evidence="3" id="KW-1185">Reference proteome</keyword>
<dbReference type="Proteomes" id="UP000001302">
    <property type="component" value="Chromosome"/>
</dbReference>
<dbReference type="KEGG" id="pbr:PB2503_00160"/>
<gene>
    <name evidence="2" type="ordered locus">PB2503_00160</name>
</gene>
<evidence type="ECO:0000313" key="2">
    <source>
        <dbReference type="EMBL" id="ADM10801.1"/>
    </source>
</evidence>
<accession>E0THZ0</accession>
<dbReference type="HOGENOM" id="CLU_692322_0_0_5"/>
<dbReference type="OrthoDB" id="7616531at2"/>
<dbReference type="PANTHER" id="PTHR30203:SF30">
    <property type="entry name" value="OUTER MEMBRANE PROTEIN-RELATED"/>
    <property type="match status" value="1"/>
</dbReference>
<dbReference type="GO" id="GO:0015562">
    <property type="term" value="F:efflux transmembrane transporter activity"/>
    <property type="evidence" value="ECO:0007669"/>
    <property type="project" value="InterPro"/>
</dbReference>
<protein>
    <submittedName>
        <fullName evidence="2">Heavy metal RND efflux outer membrane protein, CzcC family protein</fullName>
    </submittedName>
</protein>
<dbReference type="STRING" id="314260.PB2503_00160"/>
<proteinExistence type="predicted"/>
<dbReference type="Gene3D" id="1.20.1600.10">
    <property type="entry name" value="Outer membrane efflux proteins (OEP)"/>
    <property type="match status" value="1"/>
</dbReference>
<organism evidence="2 3">
    <name type="scientific">Parvularcula bermudensis (strain ATCC BAA-594 / HTCC2503 / KCTC 12087)</name>
    <dbReference type="NCBI Taxonomy" id="314260"/>
    <lineage>
        <taxon>Bacteria</taxon>
        <taxon>Pseudomonadati</taxon>
        <taxon>Pseudomonadota</taxon>
        <taxon>Alphaproteobacteria</taxon>
        <taxon>Parvularculales</taxon>
        <taxon>Parvularculaceae</taxon>
        <taxon>Parvularcula</taxon>
    </lineage>
</organism>
<dbReference type="SUPFAM" id="SSF56954">
    <property type="entry name" value="Outer membrane efflux proteins (OEP)"/>
    <property type="match status" value="1"/>
</dbReference>
<dbReference type="eggNOG" id="COG1538">
    <property type="taxonomic scope" value="Bacteria"/>
</dbReference>
<dbReference type="EMBL" id="CP002156">
    <property type="protein sequence ID" value="ADM10801.1"/>
    <property type="molecule type" value="Genomic_DNA"/>
</dbReference>
<dbReference type="AlphaFoldDB" id="E0THZ0"/>
<feature type="coiled-coil region" evidence="1">
    <location>
        <begin position="338"/>
        <end position="365"/>
    </location>
</feature>
<keyword evidence="1" id="KW-0175">Coiled coil</keyword>
<dbReference type="PANTHER" id="PTHR30203">
    <property type="entry name" value="OUTER MEMBRANE CATION EFFLUX PROTEIN"/>
    <property type="match status" value="1"/>
</dbReference>